<dbReference type="Proteomes" id="UP001470230">
    <property type="component" value="Unassembled WGS sequence"/>
</dbReference>
<name>A0ABR2HA71_9EUKA</name>
<evidence type="ECO:0000313" key="3">
    <source>
        <dbReference type="Proteomes" id="UP001470230"/>
    </source>
</evidence>
<proteinExistence type="predicted"/>
<comment type="caution">
    <text evidence="2">The sequence shown here is derived from an EMBL/GenBank/DDBJ whole genome shotgun (WGS) entry which is preliminary data.</text>
</comment>
<evidence type="ECO:0000256" key="1">
    <source>
        <dbReference type="SAM" id="MobiDB-lite"/>
    </source>
</evidence>
<gene>
    <name evidence="2" type="ORF">M9Y10_025335</name>
</gene>
<evidence type="ECO:0000313" key="2">
    <source>
        <dbReference type="EMBL" id="KAK8843140.1"/>
    </source>
</evidence>
<feature type="compositionally biased region" description="Acidic residues" evidence="1">
    <location>
        <begin position="14"/>
        <end position="23"/>
    </location>
</feature>
<keyword evidence="3" id="KW-1185">Reference proteome</keyword>
<dbReference type="EMBL" id="JAPFFF010000036">
    <property type="protein sequence ID" value="KAK8843140.1"/>
    <property type="molecule type" value="Genomic_DNA"/>
</dbReference>
<feature type="region of interest" description="Disordered" evidence="1">
    <location>
        <begin position="1"/>
        <end position="37"/>
    </location>
</feature>
<sequence>MLHSYSNTPPPPLPDDDDDDVPPDEGVPPSLLEEEEITEELVQNVVTGYLNTEELSDKNKKVIEAIQRKEGIRALKGFCDLQQNMSQWTSNGATMHI</sequence>
<protein>
    <submittedName>
        <fullName evidence="2">Uncharacterized protein</fullName>
    </submittedName>
</protein>
<reference evidence="2 3" key="1">
    <citation type="submission" date="2024-04" db="EMBL/GenBank/DDBJ databases">
        <title>Tritrichomonas musculus Genome.</title>
        <authorList>
            <person name="Alves-Ferreira E."/>
            <person name="Grigg M."/>
            <person name="Lorenzi H."/>
            <person name="Galac M."/>
        </authorList>
    </citation>
    <scope>NUCLEOTIDE SEQUENCE [LARGE SCALE GENOMIC DNA]</scope>
    <source>
        <strain evidence="2 3">EAF2021</strain>
    </source>
</reference>
<organism evidence="2 3">
    <name type="scientific">Tritrichomonas musculus</name>
    <dbReference type="NCBI Taxonomy" id="1915356"/>
    <lineage>
        <taxon>Eukaryota</taxon>
        <taxon>Metamonada</taxon>
        <taxon>Parabasalia</taxon>
        <taxon>Tritrichomonadida</taxon>
        <taxon>Tritrichomonadidae</taxon>
        <taxon>Tritrichomonas</taxon>
    </lineage>
</organism>
<accession>A0ABR2HA71</accession>